<dbReference type="OrthoDB" id="7690017at2759"/>
<feature type="compositionally biased region" description="Basic and acidic residues" evidence="1">
    <location>
        <begin position="285"/>
        <end position="330"/>
    </location>
</feature>
<feature type="compositionally biased region" description="Low complexity" evidence="1">
    <location>
        <begin position="354"/>
        <end position="369"/>
    </location>
</feature>
<proteinExistence type="predicted"/>
<feature type="compositionally biased region" description="Basic residues" evidence="1">
    <location>
        <begin position="930"/>
        <end position="957"/>
    </location>
</feature>
<feature type="region of interest" description="Disordered" evidence="1">
    <location>
        <begin position="86"/>
        <end position="395"/>
    </location>
</feature>
<dbReference type="RefSeq" id="XP_024873475.1">
    <property type="nucleotide sequence ID" value="XM_025017707.1"/>
</dbReference>
<dbReference type="RefSeq" id="XP_024873476.1">
    <property type="nucleotide sequence ID" value="XM_025017708.1"/>
</dbReference>
<dbReference type="GeneID" id="112455658"/>
<sequence length="957" mass="111017">MDNASDKDNDQMKEVKETEGQATKTTGKIFVKKFHQISEEPLLKSDDHVQRAIKGLKEIPDEELKEELKELKEFLDDEDFMLEGLDVVDAWEGDEDKNRENEQDMTGSKKQGENQLSREHHRPEPKGPHKRKKPKKEEKKREEIRRDPLKSTKDIERDKMRTKRDTENKLLAEKEKAIKYLLDSDNVVPPGTETEAIQSIAEEQNRERAQREAQRSREHRRSKSLQRYGKSSPRRRTPDRSRLSPHRRKSPFVSPDRRRTPIIKTEERHRSPRYSPGRRKNSPRSYDRRTPILSPDRRRSPRRLSGERRSSVDRRWSPERLRRRRADWTHERRRSRSRDRRSRSTERPRKRSSRSPTGRRASRSPVSRRYSPRRRSRTRSRSLEKRVRKRSPFINELARQLRNEAMSTGANTSGYVPSATMEGIAPLLNPPTYKQEAESRPQPPAHPPPAQPPPPPPSVAPPYTHQPGPPSSSMLPPMLTGSFMNFESMPATASPMNFEPMPPTSLTPNLPPANYSSGPVMYNQPNAAAVPQAPPQSVMCSPLLPMPIPSPQPVPPPMMDHTHMSYNPSYTVPFIQQTPVHQFEPPNKPLNRSATPSTSQSYTEHGPAASSSYNEAYSPPQERIKTPEPPIISKRKQKTSLSSLLEASVSAKDSSNIPVLYPGFKPEIMRHCEQALFQLPMEDPRLKMKGRFFYDRNEEKETKDVSEDHTSNSILLQKSKTKIFWEESNVEQPVPIPKAITQMHQKICQTDEVETESKGVQVYVTTADFGSQVDEHDLQPVKEEKRPIMDRLDWSARDTYEYASKYRGEEDLRWSLNNSLQRRTWNRQASPPRRSDEQEHHLDSIEHESRSLRLESPVRSRDDFSSHSDMRDHYSHDRYSPEYHRRSVERDEFHDRRSNHSRGESPMELEESDDEMTGHTFQRGSDWHGKGKILKGKSHKLVGGKPYRSRGNFRGKF</sequence>
<evidence type="ECO:0000313" key="8">
    <source>
        <dbReference type="RefSeq" id="XP_024873480.1"/>
    </source>
</evidence>
<evidence type="ECO:0000256" key="1">
    <source>
        <dbReference type="SAM" id="MobiDB-lite"/>
    </source>
</evidence>
<feature type="compositionally biased region" description="Basic and acidic residues" evidence="1">
    <location>
        <begin position="110"/>
        <end position="127"/>
    </location>
</feature>
<dbReference type="RefSeq" id="XP_024873477.1">
    <property type="nucleotide sequence ID" value="XM_025017709.1"/>
</dbReference>
<organism evidence="2 7">
    <name type="scientific">Temnothorax curvispinosus</name>
    <dbReference type="NCBI Taxonomy" id="300111"/>
    <lineage>
        <taxon>Eukaryota</taxon>
        <taxon>Metazoa</taxon>
        <taxon>Ecdysozoa</taxon>
        <taxon>Arthropoda</taxon>
        <taxon>Hexapoda</taxon>
        <taxon>Insecta</taxon>
        <taxon>Pterygota</taxon>
        <taxon>Neoptera</taxon>
        <taxon>Endopterygota</taxon>
        <taxon>Hymenoptera</taxon>
        <taxon>Apocrita</taxon>
        <taxon>Aculeata</taxon>
        <taxon>Formicoidea</taxon>
        <taxon>Formicidae</taxon>
        <taxon>Myrmicinae</taxon>
        <taxon>Temnothorax</taxon>
    </lineage>
</organism>
<dbReference type="RefSeq" id="XP_024873480.1">
    <property type="nucleotide sequence ID" value="XM_025017712.1"/>
</dbReference>
<dbReference type="AlphaFoldDB" id="A0A6J1PUD0"/>
<keyword evidence="2" id="KW-1185">Reference proteome</keyword>
<evidence type="ECO:0000313" key="7">
    <source>
        <dbReference type="RefSeq" id="XP_024873479.1"/>
    </source>
</evidence>
<feature type="region of interest" description="Disordered" evidence="1">
    <location>
        <begin position="824"/>
        <end position="957"/>
    </location>
</feature>
<dbReference type="RefSeq" id="XP_024873478.1">
    <property type="nucleotide sequence ID" value="XM_025017710.1"/>
</dbReference>
<accession>A0A6J1PUD0</accession>
<evidence type="ECO:0000313" key="5">
    <source>
        <dbReference type="RefSeq" id="XP_024873477.1"/>
    </source>
</evidence>
<gene>
    <name evidence="3 4 5 6 7 8" type="primary">LOC112455658</name>
</gene>
<feature type="compositionally biased region" description="Basic residues" evidence="1">
    <location>
        <begin position="370"/>
        <end position="391"/>
    </location>
</feature>
<feature type="compositionally biased region" description="Basic and acidic residues" evidence="1">
    <location>
        <begin position="255"/>
        <end position="269"/>
    </location>
</feature>
<feature type="compositionally biased region" description="Basic and acidic residues" evidence="1">
    <location>
        <begin position="203"/>
        <end position="216"/>
    </location>
</feature>
<feature type="compositionally biased region" description="Polar residues" evidence="1">
    <location>
        <begin position="590"/>
        <end position="615"/>
    </location>
</feature>
<feature type="region of interest" description="Disordered" evidence="1">
    <location>
        <begin position="408"/>
        <end position="479"/>
    </location>
</feature>
<feature type="compositionally biased region" description="Basic residues" evidence="1">
    <location>
        <begin position="331"/>
        <end position="341"/>
    </location>
</feature>
<feature type="region of interest" description="Disordered" evidence="1">
    <location>
        <begin position="1"/>
        <end position="27"/>
    </location>
</feature>
<evidence type="ECO:0000313" key="6">
    <source>
        <dbReference type="RefSeq" id="XP_024873478.1"/>
    </source>
</evidence>
<evidence type="ECO:0000313" key="3">
    <source>
        <dbReference type="RefSeq" id="XP_024873475.1"/>
    </source>
</evidence>
<protein>
    <submittedName>
        <fullName evidence="3 4">Serine/arginine repetitive matrix protein 1-like</fullName>
    </submittedName>
</protein>
<dbReference type="Proteomes" id="UP000504618">
    <property type="component" value="Unplaced"/>
</dbReference>
<evidence type="ECO:0000313" key="4">
    <source>
        <dbReference type="RefSeq" id="XP_024873476.1"/>
    </source>
</evidence>
<reference evidence="3 4" key="1">
    <citation type="submission" date="2025-04" db="UniProtKB">
        <authorList>
            <consortium name="RefSeq"/>
        </authorList>
    </citation>
    <scope>IDENTIFICATION</scope>
    <source>
        <tissue evidence="3 4">Whole body</tissue>
    </source>
</reference>
<name>A0A6J1PUD0_9HYME</name>
<feature type="compositionally biased region" description="Basic and acidic residues" evidence="1">
    <location>
        <begin position="833"/>
        <end position="905"/>
    </location>
</feature>
<feature type="compositionally biased region" description="Basic and acidic residues" evidence="1">
    <location>
        <begin position="135"/>
        <end position="178"/>
    </location>
</feature>
<dbReference type="RefSeq" id="XP_024873479.1">
    <property type="nucleotide sequence ID" value="XM_025017711.1"/>
</dbReference>
<feature type="compositionally biased region" description="Basic residues" evidence="1">
    <location>
        <begin position="270"/>
        <end position="282"/>
    </location>
</feature>
<feature type="compositionally biased region" description="Pro residues" evidence="1">
    <location>
        <begin position="441"/>
        <end position="460"/>
    </location>
</feature>
<feature type="region of interest" description="Disordered" evidence="1">
    <location>
        <begin position="580"/>
        <end position="639"/>
    </location>
</feature>
<evidence type="ECO:0000313" key="2">
    <source>
        <dbReference type="Proteomes" id="UP000504618"/>
    </source>
</evidence>
<feature type="compositionally biased region" description="Basic and acidic residues" evidence="1">
    <location>
        <begin position="1"/>
        <end position="19"/>
    </location>
</feature>